<proteinExistence type="predicted"/>
<dbReference type="GO" id="GO:0016747">
    <property type="term" value="F:acyltransferase activity, transferring groups other than amino-acyl groups"/>
    <property type="evidence" value="ECO:0007669"/>
    <property type="project" value="InterPro"/>
</dbReference>
<feature type="transmembrane region" description="Helical" evidence="1">
    <location>
        <begin position="7"/>
        <end position="23"/>
    </location>
</feature>
<feature type="transmembrane region" description="Helical" evidence="1">
    <location>
        <begin position="177"/>
        <end position="198"/>
    </location>
</feature>
<dbReference type="OrthoDB" id="290051at2"/>
<gene>
    <name evidence="3" type="ORF">ADIARSV_2963</name>
</gene>
<dbReference type="EMBL" id="AQPN01000103">
    <property type="protein sequence ID" value="EOR93826.1"/>
    <property type="molecule type" value="Genomic_DNA"/>
</dbReference>
<dbReference type="eggNOG" id="COG1835">
    <property type="taxonomic scope" value="Bacteria"/>
</dbReference>
<reference evidence="3 4" key="1">
    <citation type="journal article" date="2013" name="Genome Announc.">
        <title>Draft Genome Sequence of Arcticibacter svalbardensis Strain MN12-7T, a Member of the Family Sphingobacteriaceae Isolated from an Arctic Soil Sample.</title>
        <authorList>
            <person name="Shivaji S."/>
            <person name="Ara S."/>
            <person name="Prasad S."/>
            <person name="Manasa B.P."/>
            <person name="Begum Z."/>
            <person name="Singh A."/>
            <person name="Kumar Pinnaka A."/>
        </authorList>
    </citation>
    <scope>NUCLEOTIDE SEQUENCE [LARGE SCALE GENOMIC DNA]</scope>
    <source>
        <strain evidence="3 4">MN12-7</strain>
    </source>
</reference>
<keyword evidence="4" id="KW-1185">Reference proteome</keyword>
<dbReference type="InterPro" id="IPR050879">
    <property type="entry name" value="Acyltransferase_3"/>
</dbReference>
<feature type="transmembrane region" description="Helical" evidence="1">
    <location>
        <begin position="288"/>
        <end position="309"/>
    </location>
</feature>
<dbReference type="PANTHER" id="PTHR23028">
    <property type="entry name" value="ACETYLTRANSFERASE"/>
    <property type="match status" value="1"/>
</dbReference>
<feature type="transmembrane region" description="Helical" evidence="1">
    <location>
        <begin position="138"/>
        <end position="165"/>
    </location>
</feature>
<keyword evidence="3" id="KW-0808">Transferase</keyword>
<feature type="transmembrane region" description="Helical" evidence="1">
    <location>
        <begin position="43"/>
        <end position="63"/>
    </location>
</feature>
<dbReference type="PATRIC" id="fig|1150600.3.peg.2933"/>
<dbReference type="RefSeq" id="WP_016196194.1">
    <property type="nucleotide sequence ID" value="NZ_AQPN01000103.1"/>
</dbReference>
<organism evidence="3 4">
    <name type="scientific">Arcticibacter svalbardensis MN12-7</name>
    <dbReference type="NCBI Taxonomy" id="1150600"/>
    <lineage>
        <taxon>Bacteria</taxon>
        <taxon>Pseudomonadati</taxon>
        <taxon>Bacteroidota</taxon>
        <taxon>Sphingobacteriia</taxon>
        <taxon>Sphingobacteriales</taxon>
        <taxon>Sphingobacteriaceae</taxon>
        <taxon>Arcticibacter</taxon>
    </lineage>
</organism>
<dbReference type="GO" id="GO:0000271">
    <property type="term" value="P:polysaccharide biosynthetic process"/>
    <property type="evidence" value="ECO:0007669"/>
    <property type="project" value="TreeGrafter"/>
</dbReference>
<keyword evidence="3" id="KW-0012">Acyltransferase</keyword>
<evidence type="ECO:0000259" key="2">
    <source>
        <dbReference type="Pfam" id="PF01757"/>
    </source>
</evidence>
<accession>R9GQ32</accession>
<evidence type="ECO:0000313" key="4">
    <source>
        <dbReference type="Proteomes" id="UP000014174"/>
    </source>
</evidence>
<keyword evidence="1" id="KW-0812">Transmembrane</keyword>
<keyword evidence="1" id="KW-0472">Membrane</keyword>
<evidence type="ECO:0000256" key="1">
    <source>
        <dbReference type="SAM" id="Phobius"/>
    </source>
</evidence>
<evidence type="ECO:0000313" key="3">
    <source>
        <dbReference type="EMBL" id="EOR93826.1"/>
    </source>
</evidence>
<dbReference type="InterPro" id="IPR002656">
    <property type="entry name" value="Acyl_transf_3_dom"/>
</dbReference>
<dbReference type="PANTHER" id="PTHR23028:SF131">
    <property type="entry name" value="BLR2367 PROTEIN"/>
    <property type="match status" value="1"/>
</dbReference>
<feature type="transmembrane region" description="Helical" evidence="1">
    <location>
        <begin position="83"/>
        <end position="100"/>
    </location>
</feature>
<name>R9GQ32_9SPHI</name>
<dbReference type="Pfam" id="PF01757">
    <property type="entry name" value="Acyl_transf_3"/>
    <property type="match status" value="1"/>
</dbReference>
<dbReference type="STRING" id="1150600.ADIARSV_2963"/>
<feature type="transmembrane region" description="Helical" evidence="1">
    <location>
        <begin position="255"/>
        <end position="276"/>
    </location>
</feature>
<dbReference type="GO" id="GO:0016020">
    <property type="term" value="C:membrane"/>
    <property type="evidence" value="ECO:0007669"/>
    <property type="project" value="TreeGrafter"/>
</dbReference>
<feature type="domain" description="Acyltransferase 3" evidence="2">
    <location>
        <begin position="5"/>
        <end position="304"/>
    </location>
</feature>
<keyword evidence="1" id="KW-1133">Transmembrane helix</keyword>
<protein>
    <submittedName>
        <fullName evidence="3">Acyltransferase 3</fullName>
    </submittedName>
</protein>
<dbReference type="AlphaFoldDB" id="R9GQ32"/>
<feature type="transmembrane region" description="Helical" evidence="1">
    <location>
        <begin position="210"/>
        <end position="243"/>
    </location>
</feature>
<dbReference type="Proteomes" id="UP000014174">
    <property type="component" value="Unassembled WGS sequence"/>
</dbReference>
<sequence length="337" mass="39784">MTRLKELDVLRGFAALNVVLFHYTSRFREVYGHSYPVKYDWIYGHYGVELFFVISGFVIYMTLQNVNNVKEFAFKRFTRLYPTYWICLLITLSIISLWKLPGKEGFSIYEIIMNWSMIQGVFEVRNIDGAYWSLLPELFFYTAMAFIYYLGWLPKVKILAITWLLLMLFNRQGLFPFGAYFLNFKYGMFFLAGILFYNLKFNNGGLTDHLLIAACLGTGIWVHQSAGCVYAFTGIFFLFYLFVYNKLKVLNIKPLVFLGYVSYPLYLLHQNIGFILMKTLKQYISNEFVVIFLCVMVLISLAWLVARYLEKPILYFLRNLHFSRKQYPEKVVESLIQ</sequence>
<comment type="caution">
    <text evidence="3">The sequence shown here is derived from an EMBL/GenBank/DDBJ whole genome shotgun (WGS) entry which is preliminary data.</text>
</comment>